<evidence type="ECO:0000313" key="12">
    <source>
        <dbReference type="EMBL" id="BDZ47295.1"/>
    </source>
</evidence>
<protein>
    <recommendedName>
        <fullName evidence="11">Cation/H+ exchanger transmembrane domain-containing protein</fullName>
    </recommendedName>
</protein>
<feature type="domain" description="Cation/H+ exchanger transmembrane" evidence="11">
    <location>
        <begin position="106"/>
        <end position="378"/>
    </location>
</feature>
<comment type="subcellular location">
    <subcellularLocation>
        <location evidence="1">Cell membrane</location>
        <topology evidence="1">Multi-pass membrane protein</topology>
    </subcellularLocation>
</comment>
<feature type="transmembrane region" description="Helical" evidence="10">
    <location>
        <begin position="361"/>
        <end position="381"/>
    </location>
</feature>
<keyword evidence="9" id="KW-0739">Sodium transport</keyword>
<evidence type="ECO:0000256" key="3">
    <source>
        <dbReference type="ARBA" id="ARBA00022475"/>
    </source>
</evidence>
<feature type="transmembrane region" description="Helical" evidence="10">
    <location>
        <begin position="96"/>
        <end position="114"/>
    </location>
</feature>
<accession>A0ABN6XUG3</accession>
<feature type="transmembrane region" description="Helical" evidence="10">
    <location>
        <begin position="299"/>
        <end position="316"/>
    </location>
</feature>
<dbReference type="Gene3D" id="6.10.140.1330">
    <property type="match status" value="1"/>
</dbReference>
<feature type="transmembrane region" description="Helical" evidence="10">
    <location>
        <begin position="205"/>
        <end position="227"/>
    </location>
</feature>
<feature type="transmembrane region" description="Helical" evidence="10">
    <location>
        <begin position="12"/>
        <end position="40"/>
    </location>
</feature>
<dbReference type="Pfam" id="PF00999">
    <property type="entry name" value="Na_H_Exchanger"/>
    <property type="match status" value="1"/>
</dbReference>
<dbReference type="RefSeq" id="WP_286277232.1">
    <property type="nucleotide sequence ID" value="NZ_AP027731.1"/>
</dbReference>
<name>A0ABN6XUG3_9MICO</name>
<keyword evidence="13" id="KW-1185">Reference proteome</keyword>
<dbReference type="PANTHER" id="PTHR10110">
    <property type="entry name" value="SODIUM/HYDROGEN EXCHANGER"/>
    <property type="match status" value="1"/>
</dbReference>
<feature type="transmembrane region" description="Helical" evidence="10">
    <location>
        <begin position="271"/>
        <end position="292"/>
    </location>
</feature>
<gene>
    <name evidence="12" type="ORF">GCM10025866_32040</name>
</gene>
<keyword evidence="2" id="KW-0813">Transport</keyword>
<keyword evidence="7" id="KW-0406">Ion transport</keyword>
<dbReference type="PANTHER" id="PTHR10110:SF86">
    <property type="entry name" value="SODIUM_HYDROGEN EXCHANGER 7"/>
    <property type="match status" value="1"/>
</dbReference>
<evidence type="ECO:0000256" key="8">
    <source>
        <dbReference type="ARBA" id="ARBA00023136"/>
    </source>
</evidence>
<evidence type="ECO:0000256" key="7">
    <source>
        <dbReference type="ARBA" id="ARBA00023065"/>
    </source>
</evidence>
<reference evidence="13" key="1">
    <citation type="journal article" date="2019" name="Int. J. Syst. Evol. Microbiol.">
        <title>The Global Catalogue of Microorganisms (GCM) 10K type strain sequencing project: providing services to taxonomists for standard genome sequencing and annotation.</title>
        <authorList>
            <consortium name="The Broad Institute Genomics Platform"/>
            <consortium name="The Broad Institute Genome Sequencing Center for Infectious Disease"/>
            <person name="Wu L."/>
            <person name="Ma J."/>
        </authorList>
    </citation>
    <scope>NUCLEOTIDE SEQUENCE [LARGE SCALE GENOMIC DNA]</scope>
    <source>
        <strain evidence="13">NBRC 108725</strain>
    </source>
</reference>
<feature type="transmembrane region" description="Helical" evidence="10">
    <location>
        <begin position="176"/>
        <end position="199"/>
    </location>
</feature>
<keyword evidence="8 10" id="KW-0472">Membrane</keyword>
<evidence type="ECO:0000313" key="13">
    <source>
        <dbReference type="Proteomes" id="UP001321498"/>
    </source>
</evidence>
<evidence type="ECO:0000259" key="11">
    <source>
        <dbReference type="Pfam" id="PF00999"/>
    </source>
</evidence>
<evidence type="ECO:0000256" key="1">
    <source>
        <dbReference type="ARBA" id="ARBA00004651"/>
    </source>
</evidence>
<feature type="transmembrane region" description="Helical" evidence="10">
    <location>
        <begin position="322"/>
        <end position="340"/>
    </location>
</feature>
<keyword evidence="4 10" id="KW-0812">Transmembrane</keyword>
<evidence type="ECO:0000256" key="10">
    <source>
        <dbReference type="SAM" id="Phobius"/>
    </source>
</evidence>
<organism evidence="12 13">
    <name type="scientific">Naasia aerilata</name>
    <dbReference type="NCBI Taxonomy" id="1162966"/>
    <lineage>
        <taxon>Bacteria</taxon>
        <taxon>Bacillati</taxon>
        <taxon>Actinomycetota</taxon>
        <taxon>Actinomycetes</taxon>
        <taxon>Micrococcales</taxon>
        <taxon>Microbacteriaceae</taxon>
        <taxon>Naasia</taxon>
    </lineage>
</organism>
<evidence type="ECO:0000256" key="9">
    <source>
        <dbReference type="ARBA" id="ARBA00023201"/>
    </source>
</evidence>
<evidence type="ECO:0000256" key="5">
    <source>
        <dbReference type="ARBA" id="ARBA00022989"/>
    </source>
</evidence>
<feature type="transmembrane region" description="Helical" evidence="10">
    <location>
        <begin position="248"/>
        <end position="265"/>
    </location>
</feature>
<dbReference type="InterPro" id="IPR006153">
    <property type="entry name" value="Cation/H_exchanger_TM"/>
</dbReference>
<dbReference type="EMBL" id="AP027731">
    <property type="protein sequence ID" value="BDZ47295.1"/>
    <property type="molecule type" value="Genomic_DNA"/>
</dbReference>
<feature type="transmembrane region" description="Helical" evidence="10">
    <location>
        <begin position="121"/>
        <end position="141"/>
    </location>
</feature>
<keyword evidence="5 10" id="KW-1133">Transmembrane helix</keyword>
<proteinExistence type="predicted"/>
<evidence type="ECO:0000256" key="2">
    <source>
        <dbReference type="ARBA" id="ARBA00022448"/>
    </source>
</evidence>
<dbReference type="InterPro" id="IPR018422">
    <property type="entry name" value="Cation/H_exchanger_CPA1"/>
</dbReference>
<sequence length="395" mass="41185">MDSAQNPSGIDLSAILSVGIVALVIYLVVTAGLIALAIWIQYAIIWHAVRRGIREYFGPTPRTPTGPGRADAGAIRTFRCPVAEWRQNRRMDSVGVIIWIVAFVIVTVTVTGFAGRFGLSAPLALVAIGAIVSFVPGIPNIDLEPDLVLYGVLPPLLFAAGIRSSYIDIKARGDSILLLSVGLVAFTFIVVGLTTWLVLPGVGLAAALAFGAVVAPTDAVAVTAIAGRLRLPRRTVTILEGESLLNDAVALVALSASITAIVSTVNPGTVALDLLLAVGVGAGVGLLVGAVIAEIRKRLNSAVLDTSLSLVTPYIAFIPAQLLHGSGVLAVVLAGLLLGYRSPSIQSAEARIAERLNWRTIRFLLENAVFLLIGLSLAGIVREAIRDSPASGHPS</sequence>
<dbReference type="Proteomes" id="UP001321498">
    <property type="component" value="Chromosome"/>
</dbReference>
<keyword evidence="3" id="KW-1003">Cell membrane</keyword>
<keyword evidence="6" id="KW-0915">Sodium</keyword>
<evidence type="ECO:0000256" key="6">
    <source>
        <dbReference type="ARBA" id="ARBA00023053"/>
    </source>
</evidence>
<evidence type="ECO:0000256" key="4">
    <source>
        <dbReference type="ARBA" id="ARBA00022692"/>
    </source>
</evidence>